<evidence type="ECO:0000313" key="10">
    <source>
        <dbReference type="Proteomes" id="UP001549321"/>
    </source>
</evidence>
<keyword evidence="7" id="KW-0520">NAD</keyword>
<dbReference type="InterPro" id="IPR029479">
    <property type="entry name" value="Nitroreductase"/>
</dbReference>
<dbReference type="SUPFAM" id="SSF55469">
    <property type="entry name" value="FMN-dependent nitroreductase-like"/>
    <property type="match status" value="1"/>
</dbReference>
<keyword evidence="6" id="KW-0560">Oxidoreductase</keyword>
<organism evidence="9 10">
    <name type="scientific">Kaistia defluvii</name>
    <dbReference type="NCBI Taxonomy" id="410841"/>
    <lineage>
        <taxon>Bacteria</taxon>
        <taxon>Pseudomonadati</taxon>
        <taxon>Pseudomonadota</taxon>
        <taxon>Alphaproteobacteria</taxon>
        <taxon>Hyphomicrobiales</taxon>
        <taxon>Kaistiaceae</taxon>
        <taxon>Kaistia</taxon>
    </lineage>
</organism>
<dbReference type="PANTHER" id="PTHR43821:SF1">
    <property type="entry name" value="NAD(P)H NITROREDUCTASE YDJA-RELATED"/>
    <property type="match status" value="1"/>
</dbReference>
<evidence type="ECO:0000256" key="6">
    <source>
        <dbReference type="ARBA" id="ARBA00023002"/>
    </source>
</evidence>
<dbReference type="InterPro" id="IPR000415">
    <property type="entry name" value="Nitroreductase-like"/>
</dbReference>
<keyword evidence="3" id="KW-0285">Flavoprotein</keyword>
<dbReference type="Proteomes" id="UP001549321">
    <property type="component" value="Unassembled WGS sequence"/>
</dbReference>
<comment type="similarity">
    <text evidence="2">Belongs to the nitroreductase family.</text>
</comment>
<dbReference type="CDD" id="cd02135">
    <property type="entry name" value="YdjA-like"/>
    <property type="match status" value="1"/>
</dbReference>
<dbReference type="RefSeq" id="WP_354548599.1">
    <property type="nucleotide sequence ID" value="NZ_JBEPSM010000001.1"/>
</dbReference>
<keyword evidence="5" id="KW-0521">NADP</keyword>
<dbReference type="Pfam" id="PF00881">
    <property type="entry name" value="Nitroreductase"/>
    <property type="match status" value="1"/>
</dbReference>
<dbReference type="Gene3D" id="3.40.109.10">
    <property type="entry name" value="NADH Oxidase"/>
    <property type="match status" value="1"/>
</dbReference>
<dbReference type="InterPro" id="IPR052530">
    <property type="entry name" value="NAD(P)H_nitroreductase"/>
</dbReference>
<evidence type="ECO:0000313" key="9">
    <source>
        <dbReference type="EMBL" id="MET4632647.1"/>
    </source>
</evidence>
<protein>
    <submittedName>
        <fullName evidence="9">Nitroreductase</fullName>
    </submittedName>
</protein>
<keyword evidence="4" id="KW-0288">FMN</keyword>
<evidence type="ECO:0000256" key="1">
    <source>
        <dbReference type="ARBA" id="ARBA00001917"/>
    </source>
</evidence>
<reference evidence="9 10" key="1">
    <citation type="submission" date="2024-06" db="EMBL/GenBank/DDBJ databases">
        <title>Sorghum-associated microbial communities from plants grown in Nebraska, USA.</title>
        <authorList>
            <person name="Schachtman D."/>
        </authorList>
    </citation>
    <scope>NUCLEOTIDE SEQUENCE [LARGE SCALE GENOMIC DNA]</scope>
    <source>
        <strain evidence="9 10">3207</strain>
    </source>
</reference>
<dbReference type="PANTHER" id="PTHR43821">
    <property type="entry name" value="NAD(P)H NITROREDUCTASE YDJA-RELATED"/>
    <property type="match status" value="1"/>
</dbReference>
<gene>
    <name evidence="9" type="ORF">ABIE08_000560</name>
</gene>
<evidence type="ECO:0000259" key="8">
    <source>
        <dbReference type="Pfam" id="PF00881"/>
    </source>
</evidence>
<evidence type="ECO:0000256" key="4">
    <source>
        <dbReference type="ARBA" id="ARBA00022643"/>
    </source>
</evidence>
<evidence type="ECO:0000256" key="2">
    <source>
        <dbReference type="ARBA" id="ARBA00007118"/>
    </source>
</evidence>
<evidence type="ECO:0000256" key="5">
    <source>
        <dbReference type="ARBA" id="ARBA00022857"/>
    </source>
</evidence>
<comment type="cofactor">
    <cofactor evidence="1">
        <name>FMN</name>
        <dbReference type="ChEBI" id="CHEBI:58210"/>
    </cofactor>
</comment>
<proteinExistence type="inferred from homology"/>
<evidence type="ECO:0000256" key="7">
    <source>
        <dbReference type="ARBA" id="ARBA00023027"/>
    </source>
</evidence>
<dbReference type="EMBL" id="JBEPSM010000001">
    <property type="protein sequence ID" value="MET4632647.1"/>
    <property type="molecule type" value="Genomic_DNA"/>
</dbReference>
<comment type="caution">
    <text evidence="9">The sequence shown here is derived from an EMBL/GenBank/DDBJ whole genome shotgun (WGS) entry which is preliminary data.</text>
</comment>
<name>A0ABV2QUD7_9HYPH</name>
<accession>A0ABV2QUD7</accession>
<feature type="domain" description="Nitroreductase" evidence="8">
    <location>
        <begin position="113"/>
        <end position="271"/>
    </location>
</feature>
<evidence type="ECO:0000256" key="3">
    <source>
        <dbReference type="ARBA" id="ARBA00022630"/>
    </source>
</evidence>
<keyword evidence="10" id="KW-1185">Reference proteome</keyword>
<dbReference type="InterPro" id="IPR026021">
    <property type="entry name" value="YdjA-like"/>
</dbReference>
<sequence length="293" mass="32069">MAQAHNDLIALPNAPLWGASPRFSVRWLSNPGHSGGEIRRARMECKAAGPPGSLANPSCRAHFSDVTATEDESLPPMNDQGPAHHAAPATAAVPIYDDSFELQFSPNMLAKLETRRSVPMRAFDPMPIPPEHLERILKIAARSPDHGRLAPWRFIVIEGEARQLSGQRFDALYAARNPGLDDSKRDMWTLYMMRAPVTVVVVSRPDPTSRIPEWDQILGSGAVGMNLILAASAHGYATQWLLKWPGRDPEAAAILGVQAGERVAGFIHLGRQTERPADRARPDLNAIVTHWAG</sequence>